<keyword evidence="3" id="KW-1185">Reference proteome</keyword>
<gene>
    <name evidence="2" type="ORF">FDY95_13245</name>
</gene>
<keyword evidence="1" id="KW-0472">Membrane</keyword>
<feature type="transmembrane region" description="Helical" evidence="1">
    <location>
        <begin position="137"/>
        <end position="157"/>
    </location>
</feature>
<dbReference type="RefSeq" id="WP_138078240.1">
    <property type="nucleotide sequence ID" value="NZ_VAJM01000005.1"/>
</dbReference>
<comment type="caution">
    <text evidence="2">The sequence shown here is derived from an EMBL/GenBank/DDBJ whole genome shotgun (WGS) entry which is preliminary data.</text>
</comment>
<evidence type="ECO:0000256" key="1">
    <source>
        <dbReference type="SAM" id="Phobius"/>
    </source>
</evidence>
<accession>A0A5R8WR19</accession>
<name>A0A5R8WR19_9BACT</name>
<feature type="transmembrane region" description="Helical" evidence="1">
    <location>
        <begin position="169"/>
        <end position="185"/>
    </location>
</feature>
<dbReference type="AlphaFoldDB" id="A0A5R8WR19"/>
<sequence>MTSSSVSAPPAAPLRPGSTQATLQRYAPAARYANFALLAFCLLLALDWALPVRRYENEAVLSRLVVLTSSSASDPRMAYDIVTPHARFRIPSEQGARVRDEDRVTVWITPLLGVVRQVSSPASPEGATPFRPANGTIYGPFALAPLLLLAVALVGAWPGRSPETRMNTAVAGVLLALVTLGILIWV</sequence>
<dbReference type="Proteomes" id="UP000305517">
    <property type="component" value="Unassembled WGS sequence"/>
</dbReference>
<dbReference type="OrthoDB" id="886566at2"/>
<reference evidence="2 3" key="1">
    <citation type="submission" date="2019-05" db="EMBL/GenBank/DDBJ databases">
        <title>Hymenobacter edaphi sp. nov., isolated from abandoned arsenic-contaminated farmland soil.</title>
        <authorList>
            <person name="Nie L."/>
        </authorList>
    </citation>
    <scope>NUCLEOTIDE SEQUENCE [LARGE SCALE GENOMIC DNA]</scope>
    <source>
        <strain evidence="2 3">1-3-3-8</strain>
    </source>
</reference>
<organism evidence="2 3">
    <name type="scientific">Hymenobacter jeollabukensis</name>
    <dbReference type="NCBI Taxonomy" id="2025313"/>
    <lineage>
        <taxon>Bacteria</taxon>
        <taxon>Pseudomonadati</taxon>
        <taxon>Bacteroidota</taxon>
        <taxon>Cytophagia</taxon>
        <taxon>Cytophagales</taxon>
        <taxon>Hymenobacteraceae</taxon>
        <taxon>Hymenobacter</taxon>
    </lineage>
</organism>
<evidence type="ECO:0000313" key="2">
    <source>
        <dbReference type="EMBL" id="TLM92390.1"/>
    </source>
</evidence>
<keyword evidence="1" id="KW-1133">Transmembrane helix</keyword>
<proteinExistence type="predicted"/>
<protein>
    <submittedName>
        <fullName evidence="2">Uncharacterized protein</fullName>
    </submittedName>
</protein>
<evidence type="ECO:0000313" key="3">
    <source>
        <dbReference type="Proteomes" id="UP000305517"/>
    </source>
</evidence>
<feature type="transmembrane region" description="Helical" evidence="1">
    <location>
        <begin position="32"/>
        <end position="50"/>
    </location>
</feature>
<dbReference type="EMBL" id="VAJM01000005">
    <property type="protein sequence ID" value="TLM92390.1"/>
    <property type="molecule type" value="Genomic_DNA"/>
</dbReference>
<keyword evidence="1" id="KW-0812">Transmembrane</keyword>